<evidence type="ECO:0000256" key="12">
    <source>
        <dbReference type="ARBA" id="ARBA00023136"/>
    </source>
</evidence>
<dbReference type="EMBL" id="CP058350">
    <property type="protein sequence ID" value="QLF69163.1"/>
    <property type="molecule type" value="Genomic_DNA"/>
</dbReference>
<evidence type="ECO:0000256" key="3">
    <source>
        <dbReference type="ARBA" id="ARBA00012438"/>
    </source>
</evidence>
<keyword evidence="4" id="KW-0597">Phosphoprotein</keyword>
<evidence type="ECO:0000256" key="11">
    <source>
        <dbReference type="ARBA" id="ARBA00023012"/>
    </source>
</evidence>
<dbReference type="Pfam" id="PF07536">
    <property type="entry name" value="HWE_HK"/>
    <property type="match status" value="1"/>
</dbReference>
<keyword evidence="16" id="KW-1185">Reference proteome</keyword>
<dbReference type="PANTHER" id="PTHR41523:SF8">
    <property type="entry name" value="ETHYLENE RESPONSE SENSOR PROTEIN"/>
    <property type="match status" value="1"/>
</dbReference>
<feature type="transmembrane region" description="Helical" evidence="13">
    <location>
        <begin position="20"/>
        <end position="44"/>
    </location>
</feature>
<dbReference type="Pfam" id="PF13493">
    <property type="entry name" value="DUF4118"/>
    <property type="match status" value="1"/>
</dbReference>
<keyword evidence="5" id="KW-0808">Transferase</keyword>
<keyword evidence="8" id="KW-0418">Kinase</keyword>
<evidence type="ECO:0000256" key="4">
    <source>
        <dbReference type="ARBA" id="ARBA00022553"/>
    </source>
</evidence>
<evidence type="ECO:0000256" key="13">
    <source>
        <dbReference type="SAM" id="Phobius"/>
    </source>
</evidence>
<accession>A0ABX6QKT1</accession>
<dbReference type="Gene3D" id="1.20.120.620">
    <property type="entry name" value="Backbone structure of the membrane domain of e. Coli histidine kinase receptor kdpd"/>
    <property type="match status" value="1"/>
</dbReference>
<keyword evidence="11" id="KW-0902">Two-component regulatory system</keyword>
<dbReference type="EC" id="2.7.13.3" evidence="3"/>
<keyword evidence="6 13" id="KW-0812">Transmembrane</keyword>
<keyword evidence="9" id="KW-0067">ATP-binding</keyword>
<evidence type="ECO:0000259" key="14">
    <source>
        <dbReference type="SMART" id="SM00911"/>
    </source>
</evidence>
<dbReference type="Proteomes" id="UP000308530">
    <property type="component" value="Chromosome"/>
</dbReference>
<reference evidence="15 16" key="1">
    <citation type="submission" date="2020-06" db="EMBL/GenBank/DDBJ databases">
        <title>Genome sequence of Rhizobium sp strain ADMK78.</title>
        <authorList>
            <person name="Rahi P."/>
        </authorList>
    </citation>
    <scope>NUCLEOTIDE SEQUENCE [LARGE SCALE GENOMIC DNA]</scope>
    <source>
        <strain evidence="15 16">ADMK78</strain>
    </source>
</reference>
<dbReference type="Gene3D" id="3.30.565.10">
    <property type="entry name" value="Histidine kinase-like ATPase, C-terminal domain"/>
    <property type="match status" value="1"/>
</dbReference>
<protein>
    <recommendedName>
        <fullName evidence="3">histidine kinase</fullName>
        <ecNumber evidence="3">2.7.13.3</ecNumber>
    </recommendedName>
</protein>
<keyword evidence="7" id="KW-0547">Nucleotide-binding</keyword>
<comment type="catalytic activity">
    <reaction evidence="1">
        <text>ATP + protein L-histidine = ADP + protein N-phospho-L-histidine.</text>
        <dbReference type="EC" id="2.7.13.3"/>
    </reaction>
</comment>
<feature type="transmembrane region" description="Helical" evidence="13">
    <location>
        <begin position="101"/>
        <end position="123"/>
    </location>
</feature>
<evidence type="ECO:0000313" key="16">
    <source>
        <dbReference type="Proteomes" id="UP000308530"/>
    </source>
</evidence>
<dbReference type="SMART" id="SM00911">
    <property type="entry name" value="HWE_HK"/>
    <property type="match status" value="1"/>
</dbReference>
<evidence type="ECO:0000256" key="10">
    <source>
        <dbReference type="ARBA" id="ARBA00022989"/>
    </source>
</evidence>
<proteinExistence type="predicted"/>
<comment type="subcellular location">
    <subcellularLocation>
        <location evidence="2">Membrane</location>
        <topology evidence="2">Multi-pass membrane protein</topology>
    </subcellularLocation>
</comment>
<dbReference type="PANTHER" id="PTHR41523">
    <property type="entry name" value="TWO-COMPONENT SYSTEM SENSOR PROTEIN"/>
    <property type="match status" value="1"/>
</dbReference>
<dbReference type="RefSeq" id="WP_138285704.1">
    <property type="nucleotide sequence ID" value="NZ_CP058350.1"/>
</dbReference>
<dbReference type="SUPFAM" id="SSF55874">
    <property type="entry name" value="ATPase domain of HSP90 chaperone/DNA topoisomerase II/histidine kinase"/>
    <property type="match status" value="1"/>
</dbReference>
<organism evidence="15 16">
    <name type="scientific">Peteryoungia desertarenae</name>
    <dbReference type="NCBI Taxonomy" id="1813451"/>
    <lineage>
        <taxon>Bacteria</taxon>
        <taxon>Pseudomonadati</taxon>
        <taxon>Pseudomonadota</taxon>
        <taxon>Alphaproteobacteria</taxon>
        <taxon>Hyphomicrobiales</taxon>
        <taxon>Rhizobiaceae</taxon>
        <taxon>Peteryoungia</taxon>
    </lineage>
</organism>
<evidence type="ECO:0000313" key="15">
    <source>
        <dbReference type="EMBL" id="QLF69163.1"/>
    </source>
</evidence>
<evidence type="ECO:0000256" key="1">
    <source>
        <dbReference type="ARBA" id="ARBA00000085"/>
    </source>
</evidence>
<dbReference type="InterPro" id="IPR036890">
    <property type="entry name" value="HATPase_C_sf"/>
</dbReference>
<gene>
    <name evidence="15" type="ORF">FE840_006200</name>
</gene>
<evidence type="ECO:0000256" key="9">
    <source>
        <dbReference type="ARBA" id="ARBA00022840"/>
    </source>
</evidence>
<evidence type="ECO:0000256" key="6">
    <source>
        <dbReference type="ARBA" id="ARBA00022692"/>
    </source>
</evidence>
<sequence>MRARFRSLPAFAAAQTRLSVGSVFATYGVALVIFLIALVLRFWIDPYLPPGFPYLTFFPAVVICGFVLGVGPGTLVAVLSGLASWYYFIPPHNQFDFSPGTMVAMGLYVFVIFTDLGLIYLMMRAYRAELAARQETQRLADRQEVMAQELDHRLKNVFATINAIISLSLKNASTADELAARLRDRLTALGRSNLLLRGLRDGEDASLQSVVFQALEPFAIVGTTRFSAVGPKVPIDGQTVIILSLILHELGTNAAKYGALSTSEGHIALRWAVEDADPTHDRPTLLSIEWRESGGPIPKHVVDGDSPQVGFGSTLMKRVIAGIRGFTDISYPETGALVRLSLPLDALSQSRDPAH</sequence>
<evidence type="ECO:0000256" key="2">
    <source>
        <dbReference type="ARBA" id="ARBA00004141"/>
    </source>
</evidence>
<feature type="transmembrane region" description="Helical" evidence="13">
    <location>
        <begin position="56"/>
        <end position="89"/>
    </location>
</feature>
<evidence type="ECO:0000256" key="8">
    <source>
        <dbReference type="ARBA" id="ARBA00022777"/>
    </source>
</evidence>
<evidence type="ECO:0000256" key="7">
    <source>
        <dbReference type="ARBA" id="ARBA00022741"/>
    </source>
</evidence>
<dbReference type="InterPro" id="IPR025201">
    <property type="entry name" value="KdpD_TM"/>
</dbReference>
<feature type="domain" description="Signal transduction histidine kinase HWE region" evidence="14">
    <location>
        <begin position="149"/>
        <end position="232"/>
    </location>
</feature>
<evidence type="ECO:0000256" key="5">
    <source>
        <dbReference type="ARBA" id="ARBA00022679"/>
    </source>
</evidence>
<dbReference type="InterPro" id="IPR011102">
    <property type="entry name" value="Sig_transdc_His_kinase_HWE"/>
</dbReference>
<name>A0ABX6QKT1_9HYPH</name>
<keyword evidence="10 13" id="KW-1133">Transmembrane helix</keyword>
<keyword evidence="12 13" id="KW-0472">Membrane</keyword>
<dbReference type="InterPro" id="IPR038318">
    <property type="entry name" value="KdpD_sf"/>
</dbReference>